<protein>
    <submittedName>
        <fullName evidence="2">NADH2 dehydrogenase (Ubiquinone) 40K chain</fullName>
    </submittedName>
</protein>
<dbReference type="EMBL" id="CM003140">
    <property type="protein sequence ID" value="KIS71955.1"/>
    <property type="molecule type" value="Genomic_DNA"/>
</dbReference>
<dbReference type="GO" id="GO:0005739">
    <property type="term" value="C:mitochondrion"/>
    <property type="evidence" value="ECO:0000318"/>
    <property type="project" value="GO_Central"/>
</dbReference>
<keyword evidence="3" id="KW-1185">Reference proteome</keyword>
<dbReference type="InterPro" id="IPR051207">
    <property type="entry name" value="ComplexI_NDUFA9_subunit"/>
</dbReference>
<accession>A0A0D1ECA3</accession>
<dbReference type="GeneID" id="23561700"/>
<gene>
    <name evidence="2" type="ORF">UMAG_00381</name>
</gene>
<dbReference type="GO" id="GO:0006744">
    <property type="term" value="P:ubiquinone biosynthetic process"/>
    <property type="evidence" value="ECO:0000318"/>
    <property type="project" value="GO_Central"/>
</dbReference>
<dbReference type="Proteomes" id="UP000000561">
    <property type="component" value="Chromosome 1"/>
</dbReference>
<feature type="domain" description="NAD(P)-binding" evidence="1">
    <location>
        <begin position="72"/>
        <end position="261"/>
    </location>
</feature>
<dbReference type="eggNOG" id="KOG2865">
    <property type="taxonomic scope" value="Eukaryota"/>
</dbReference>
<evidence type="ECO:0000259" key="1">
    <source>
        <dbReference type="Pfam" id="PF13460"/>
    </source>
</evidence>
<dbReference type="CDD" id="cd05271">
    <property type="entry name" value="NDUFA9_like_SDR_a"/>
    <property type="match status" value="1"/>
</dbReference>
<dbReference type="GO" id="GO:0044877">
    <property type="term" value="F:protein-containing complex binding"/>
    <property type="evidence" value="ECO:0000318"/>
    <property type="project" value="GO_Central"/>
</dbReference>
<dbReference type="InterPro" id="IPR036291">
    <property type="entry name" value="NAD(P)-bd_dom_sf"/>
</dbReference>
<dbReference type="InterPro" id="IPR016040">
    <property type="entry name" value="NAD(P)-bd_dom"/>
</dbReference>
<name>A0A0D1ECA3_MYCMD</name>
<dbReference type="SUPFAM" id="SSF51735">
    <property type="entry name" value="NAD(P)-binding Rossmann-fold domains"/>
    <property type="match status" value="1"/>
</dbReference>
<evidence type="ECO:0000313" key="2">
    <source>
        <dbReference type="EMBL" id="KIS71955.1"/>
    </source>
</evidence>
<sequence length="392" mass="43496">MVHLVGTSAAKAASSALRFEARSSLLRGSQVVQARNVHDLTINRKTGKPIIKSGPYGGGRSSVSGHVVTVFGCTGFLGRYVVNRLAQKGSQVIVPYRDEDEKRHLKVMGDLGQVVPMEWDLRHDEQIEECVRHSDVVYNLTGRHYETKNFTFNDVHVTGAQRIAQIAEASGVGRFIHVSHLNADANSPSAFLRSKAEGEAVVKRAFEGATIVRPGTMWGHEDRFLNQMAVYPYAWRVNQGQTKMRPVHSLDVAHALEKMLEADVTSMGATFSLAGPKEYTIGQILQLVESLTYTSLVKPGLNTPKFVMKLAAKVADLAWWPMISPDEVVRRYIDDLPDAPGTKSWADLAISPDTLEETAAPYLRRYRPTTRFEQPLETGGARLKKSKYHVLD</sequence>
<dbReference type="PANTHER" id="PTHR12126">
    <property type="entry name" value="NADH-UBIQUINONE OXIDOREDUCTASE 39 KDA SUBUNIT-RELATED"/>
    <property type="match status" value="1"/>
</dbReference>
<dbReference type="OMA" id="PEDQFTN"/>
<proteinExistence type="predicted"/>
<dbReference type="RefSeq" id="XP_011386267.1">
    <property type="nucleotide sequence ID" value="XM_011387965.1"/>
</dbReference>
<dbReference type="Pfam" id="PF13460">
    <property type="entry name" value="NAD_binding_10"/>
    <property type="match status" value="1"/>
</dbReference>
<dbReference type="FunFam" id="3.40.50.720:FF:001217">
    <property type="entry name" value="Probable NADH2 dehydrogenase (Ubiquinone) 40K chain"/>
    <property type="match status" value="1"/>
</dbReference>
<dbReference type="InParanoid" id="A0A0D1ECA3"/>
<dbReference type="OrthoDB" id="275457at2759"/>
<dbReference type="KEGG" id="uma:UMAG_00381"/>
<dbReference type="VEuPathDB" id="FungiDB:UMAG_00381"/>
<dbReference type="STRING" id="237631.A0A0D1ECA3"/>
<evidence type="ECO:0000313" key="3">
    <source>
        <dbReference type="Proteomes" id="UP000000561"/>
    </source>
</evidence>
<dbReference type="PANTHER" id="PTHR12126:SF11">
    <property type="entry name" value="NADH DEHYDROGENASE [UBIQUINONE] 1 ALPHA SUBCOMPLEX SUBUNIT 9, MITOCHONDRIAL"/>
    <property type="match status" value="1"/>
</dbReference>
<dbReference type="AlphaFoldDB" id="A0A0D1ECA3"/>
<dbReference type="Gene3D" id="3.40.50.720">
    <property type="entry name" value="NAD(P)-binding Rossmann-like Domain"/>
    <property type="match status" value="1"/>
</dbReference>
<organism evidence="2 3">
    <name type="scientific">Mycosarcoma maydis</name>
    <name type="common">Corn smut fungus</name>
    <name type="synonym">Ustilago maydis</name>
    <dbReference type="NCBI Taxonomy" id="5270"/>
    <lineage>
        <taxon>Eukaryota</taxon>
        <taxon>Fungi</taxon>
        <taxon>Dikarya</taxon>
        <taxon>Basidiomycota</taxon>
        <taxon>Ustilaginomycotina</taxon>
        <taxon>Ustilaginomycetes</taxon>
        <taxon>Ustilaginales</taxon>
        <taxon>Ustilaginaceae</taxon>
        <taxon>Mycosarcoma</taxon>
    </lineage>
</organism>
<reference evidence="2 3" key="1">
    <citation type="journal article" date="2006" name="Nature">
        <title>Insights from the genome of the biotrophic fungal plant pathogen Ustilago maydis.</title>
        <authorList>
            <person name="Kamper J."/>
            <person name="Kahmann R."/>
            <person name="Bolker M."/>
            <person name="Ma L.J."/>
            <person name="Brefort T."/>
            <person name="Saville B.J."/>
            <person name="Banuett F."/>
            <person name="Kronstad J.W."/>
            <person name="Gold S.E."/>
            <person name="Muller O."/>
            <person name="Perlin M.H."/>
            <person name="Wosten H.A."/>
            <person name="de Vries R."/>
            <person name="Ruiz-Herrera J."/>
            <person name="Reynaga-Pena C.G."/>
            <person name="Snetselaar K."/>
            <person name="McCann M."/>
            <person name="Perez-Martin J."/>
            <person name="Feldbrugge M."/>
            <person name="Basse C.W."/>
            <person name="Steinberg G."/>
            <person name="Ibeas J.I."/>
            <person name="Holloman W."/>
            <person name="Guzman P."/>
            <person name="Farman M."/>
            <person name="Stajich J.E."/>
            <person name="Sentandreu R."/>
            <person name="Gonzalez-Prieto J.M."/>
            <person name="Kennell J.C."/>
            <person name="Molina L."/>
            <person name="Schirawski J."/>
            <person name="Mendoza-Mendoza A."/>
            <person name="Greilinger D."/>
            <person name="Munch K."/>
            <person name="Rossel N."/>
            <person name="Scherer M."/>
            <person name="Vranes M."/>
            <person name="Ladendorf O."/>
            <person name="Vincon V."/>
            <person name="Fuchs U."/>
            <person name="Sandrock B."/>
            <person name="Meng S."/>
            <person name="Ho E.C."/>
            <person name="Cahill M.J."/>
            <person name="Boyce K.J."/>
            <person name="Klose J."/>
            <person name="Klosterman S.J."/>
            <person name="Deelstra H.J."/>
            <person name="Ortiz-Castellanos L."/>
            <person name="Li W."/>
            <person name="Sanchez-Alonso P."/>
            <person name="Schreier P.H."/>
            <person name="Hauser-Hahn I."/>
            <person name="Vaupel M."/>
            <person name="Koopmann E."/>
            <person name="Friedrich G."/>
            <person name="Voss H."/>
            <person name="Schluter T."/>
            <person name="Margolis J."/>
            <person name="Platt D."/>
            <person name="Swimmer C."/>
            <person name="Gnirke A."/>
            <person name="Chen F."/>
            <person name="Vysotskaia V."/>
            <person name="Mannhaupt G."/>
            <person name="Guldener U."/>
            <person name="Munsterkotter M."/>
            <person name="Haase D."/>
            <person name="Oesterheld M."/>
            <person name="Mewes H.W."/>
            <person name="Mauceli E.W."/>
            <person name="DeCaprio D."/>
            <person name="Wade C.M."/>
            <person name="Butler J."/>
            <person name="Young S."/>
            <person name="Jaffe D.B."/>
            <person name="Calvo S."/>
            <person name="Nusbaum C."/>
            <person name="Galagan J."/>
            <person name="Birren B.W."/>
        </authorList>
    </citation>
    <scope>NUCLEOTIDE SEQUENCE [LARGE SCALE GENOMIC DNA]</scope>
    <source>
        <strain evidence="3">DSM 14603 / FGSC 9021 / UM521</strain>
    </source>
</reference>